<dbReference type="Proteomes" id="UP000198407">
    <property type="component" value="Unassembled WGS sequence"/>
</dbReference>
<dbReference type="InterPro" id="IPR011008">
    <property type="entry name" value="Dimeric_a/b-barrel"/>
</dbReference>
<dbReference type="Gene3D" id="3.30.70.100">
    <property type="match status" value="1"/>
</dbReference>
<dbReference type="InterPro" id="IPR050744">
    <property type="entry name" value="AI-2_Isomerase_LsrG"/>
</dbReference>
<dbReference type="EMBL" id="FZOL01000013">
    <property type="protein sequence ID" value="SNS69266.1"/>
    <property type="molecule type" value="Genomic_DNA"/>
</dbReference>
<accession>A0A239GIZ4</accession>
<dbReference type="STRING" id="1215104.GCA_000730585_02218"/>
<sequence length="98" mass="10972">MSTSLCVTASFSIRPGTFDATRTILAELSERTREEPGCLEYGYYQSLDDPLRFCSFEVWRSAAEEAAHWQTAHLRLALEQVAPLLHGSPTVTRALRIA</sequence>
<organism evidence="2 3">
    <name type="scientific">Pseudomonas japonica</name>
    <dbReference type="NCBI Taxonomy" id="256466"/>
    <lineage>
        <taxon>Bacteria</taxon>
        <taxon>Pseudomonadati</taxon>
        <taxon>Pseudomonadota</taxon>
        <taxon>Gammaproteobacteria</taxon>
        <taxon>Pseudomonadales</taxon>
        <taxon>Pseudomonadaceae</taxon>
        <taxon>Pseudomonas</taxon>
    </lineage>
</organism>
<dbReference type="RefSeq" id="WP_089266575.1">
    <property type="nucleotide sequence ID" value="NZ_FZOL01000013.1"/>
</dbReference>
<keyword evidence="3" id="KW-1185">Reference proteome</keyword>
<name>A0A239GIZ4_9PSED</name>
<dbReference type="PROSITE" id="PS51725">
    <property type="entry name" value="ABM"/>
    <property type="match status" value="1"/>
</dbReference>
<dbReference type="GO" id="GO:0004497">
    <property type="term" value="F:monooxygenase activity"/>
    <property type="evidence" value="ECO:0007669"/>
    <property type="project" value="UniProtKB-KW"/>
</dbReference>
<proteinExistence type="predicted"/>
<evidence type="ECO:0000313" key="2">
    <source>
        <dbReference type="EMBL" id="SNS69266.1"/>
    </source>
</evidence>
<evidence type="ECO:0000259" key="1">
    <source>
        <dbReference type="PROSITE" id="PS51725"/>
    </source>
</evidence>
<gene>
    <name evidence="2" type="ORF">SAMN05444352_11322</name>
</gene>
<dbReference type="SUPFAM" id="SSF54909">
    <property type="entry name" value="Dimeric alpha+beta barrel"/>
    <property type="match status" value="1"/>
</dbReference>
<keyword evidence="2" id="KW-0560">Oxidoreductase</keyword>
<dbReference type="AlphaFoldDB" id="A0A239GIZ4"/>
<keyword evidence="2" id="KW-0503">Monooxygenase</keyword>
<dbReference type="InterPro" id="IPR007138">
    <property type="entry name" value="ABM_dom"/>
</dbReference>
<dbReference type="PANTHER" id="PTHR33336:SF3">
    <property type="entry name" value="ABM DOMAIN-CONTAINING PROTEIN"/>
    <property type="match status" value="1"/>
</dbReference>
<reference evidence="3" key="1">
    <citation type="submission" date="2017-06" db="EMBL/GenBank/DDBJ databases">
        <authorList>
            <person name="Varghese N."/>
            <person name="Submissions S."/>
        </authorList>
    </citation>
    <scope>NUCLEOTIDE SEQUENCE [LARGE SCALE GENOMIC DNA]</scope>
    <source>
        <strain evidence="3">DSM 22348</strain>
    </source>
</reference>
<protein>
    <submittedName>
        <fullName evidence="2">Quinol monooxygenase YgiN</fullName>
    </submittedName>
</protein>
<evidence type="ECO:0000313" key="3">
    <source>
        <dbReference type="Proteomes" id="UP000198407"/>
    </source>
</evidence>
<feature type="domain" description="ABM" evidence="1">
    <location>
        <begin position="5"/>
        <end position="93"/>
    </location>
</feature>
<dbReference type="PANTHER" id="PTHR33336">
    <property type="entry name" value="QUINOL MONOOXYGENASE YGIN-RELATED"/>
    <property type="match status" value="1"/>
</dbReference>
<dbReference type="Pfam" id="PF03992">
    <property type="entry name" value="ABM"/>
    <property type="match status" value="1"/>
</dbReference>